<dbReference type="Gene3D" id="1.10.3210.10">
    <property type="entry name" value="Hypothetical protein af1432"/>
    <property type="match status" value="1"/>
</dbReference>
<protein>
    <recommendedName>
        <fullName evidence="1">HD domain-containing protein</fullName>
    </recommendedName>
</protein>
<accession>A0A644WBE8</accession>
<organism evidence="2">
    <name type="scientific">bioreactor metagenome</name>
    <dbReference type="NCBI Taxonomy" id="1076179"/>
    <lineage>
        <taxon>unclassified sequences</taxon>
        <taxon>metagenomes</taxon>
        <taxon>ecological metagenomes</taxon>
    </lineage>
</organism>
<feature type="domain" description="HD" evidence="1">
    <location>
        <begin position="24"/>
        <end position="118"/>
    </location>
</feature>
<dbReference type="SUPFAM" id="SSF109604">
    <property type="entry name" value="HD-domain/PDEase-like"/>
    <property type="match status" value="1"/>
</dbReference>
<dbReference type="InterPro" id="IPR003607">
    <property type="entry name" value="HD/PDEase_dom"/>
</dbReference>
<evidence type="ECO:0000259" key="1">
    <source>
        <dbReference type="Pfam" id="PF01966"/>
    </source>
</evidence>
<dbReference type="InterPro" id="IPR006674">
    <property type="entry name" value="HD_domain"/>
</dbReference>
<dbReference type="EMBL" id="VSSQ01000756">
    <property type="protein sequence ID" value="MPM00828.1"/>
    <property type="molecule type" value="Genomic_DNA"/>
</dbReference>
<dbReference type="AlphaFoldDB" id="A0A644WBE8"/>
<sequence>MQPNRMLASLMDAMIAFDAPDARRIAHLVKVHGYAQAIGLLEGLDEKTQFILEAAAIVHDIGIKICEAKYEGKCSGDLQEKEGPPEARKMLKHLGFEEDVIQRVEYLVGHHHTYSNIQGQDYQILVESDFLVNLQEKSVPRDSIQNTMNTIFKTRTGKRFCTQMFGLNLYTYQEFGFI</sequence>
<dbReference type="CDD" id="cd00077">
    <property type="entry name" value="HDc"/>
    <property type="match status" value="1"/>
</dbReference>
<proteinExistence type="predicted"/>
<evidence type="ECO:0000313" key="2">
    <source>
        <dbReference type="EMBL" id="MPM00828.1"/>
    </source>
</evidence>
<gene>
    <name evidence="2" type="ORF">SDC9_47060</name>
</gene>
<name>A0A644WBE8_9ZZZZ</name>
<reference evidence="2" key="1">
    <citation type="submission" date="2019-08" db="EMBL/GenBank/DDBJ databases">
        <authorList>
            <person name="Kucharzyk K."/>
            <person name="Murdoch R.W."/>
            <person name="Higgins S."/>
            <person name="Loffler F."/>
        </authorList>
    </citation>
    <scope>NUCLEOTIDE SEQUENCE</scope>
</reference>
<comment type="caution">
    <text evidence="2">The sequence shown here is derived from an EMBL/GenBank/DDBJ whole genome shotgun (WGS) entry which is preliminary data.</text>
</comment>
<dbReference type="Pfam" id="PF01966">
    <property type="entry name" value="HD"/>
    <property type="match status" value="1"/>
</dbReference>